<evidence type="ECO:0000259" key="3">
    <source>
        <dbReference type="Pfam" id="PF18962"/>
    </source>
</evidence>
<dbReference type="GO" id="GO:0030245">
    <property type="term" value="P:cellulose catabolic process"/>
    <property type="evidence" value="ECO:0007669"/>
    <property type="project" value="InterPro"/>
</dbReference>
<dbReference type="AlphaFoldDB" id="A0A644VML0"/>
<dbReference type="NCBIfam" id="TIGR04183">
    <property type="entry name" value="Por_Secre_tail"/>
    <property type="match status" value="1"/>
</dbReference>
<organism evidence="4">
    <name type="scientific">bioreactor metagenome</name>
    <dbReference type="NCBI Taxonomy" id="1076179"/>
    <lineage>
        <taxon>unclassified sequences</taxon>
        <taxon>metagenomes</taxon>
        <taxon>ecological metagenomes</taxon>
    </lineage>
</organism>
<evidence type="ECO:0000259" key="2">
    <source>
        <dbReference type="Pfam" id="PF17161"/>
    </source>
</evidence>
<dbReference type="InterPro" id="IPR006626">
    <property type="entry name" value="PbH1"/>
</dbReference>
<dbReference type="Pfam" id="PF18962">
    <property type="entry name" value="Por_Secre_tail"/>
    <property type="match status" value="1"/>
</dbReference>
<dbReference type="GO" id="GO:0008810">
    <property type="term" value="F:cellulase activity"/>
    <property type="evidence" value="ECO:0007669"/>
    <property type="project" value="InterPro"/>
</dbReference>
<feature type="domain" description="Secretion system C-terminal sorting" evidence="3">
    <location>
        <begin position="711"/>
        <end position="788"/>
    </location>
</feature>
<dbReference type="InterPro" id="IPR026444">
    <property type="entry name" value="Secre_tail"/>
</dbReference>
<feature type="domain" description="CBM11" evidence="1">
    <location>
        <begin position="457"/>
        <end position="616"/>
    </location>
</feature>
<dbReference type="Gene3D" id="2.60.120.430">
    <property type="entry name" value="Galactose-binding lectin"/>
    <property type="match status" value="1"/>
</dbReference>
<dbReference type="InterPro" id="IPR005087">
    <property type="entry name" value="CBM11"/>
</dbReference>
<dbReference type="Gene3D" id="2.160.20.10">
    <property type="entry name" value="Single-stranded right-handed beta-helix, Pectin lyase-like"/>
    <property type="match status" value="1"/>
</dbReference>
<gene>
    <name evidence="4" type="ORF">SDC9_38687</name>
</gene>
<evidence type="ECO:0008006" key="5">
    <source>
        <dbReference type="Google" id="ProtNLM"/>
    </source>
</evidence>
<name>A0A644VML0_9ZZZZ</name>
<proteinExistence type="predicted"/>
<dbReference type="InterPro" id="IPR012334">
    <property type="entry name" value="Pectin_lyas_fold"/>
</dbReference>
<evidence type="ECO:0000313" key="4">
    <source>
        <dbReference type="EMBL" id="MPL92578.1"/>
    </source>
</evidence>
<accession>A0A644VML0</accession>
<dbReference type="InterPro" id="IPR011050">
    <property type="entry name" value="Pectin_lyase_fold/virulence"/>
</dbReference>
<dbReference type="Pfam" id="PF03425">
    <property type="entry name" value="CBM_11"/>
    <property type="match status" value="1"/>
</dbReference>
<reference evidence="4" key="1">
    <citation type="submission" date="2019-08" db="EMBL/GenBank/DDBJ databases">
        <authorList>
            <person name="Kucharzyk K."/>
            <person name="Murdoch R.W."/>
            <person name="Higgins S."/>
            <person name="Loffler F."/>
        </authorList>
    </citation>
    <scope>NUCLEOTIDE SEQUENCE</scope>
</reference>
<dbReference type="InterPro" id="IPR008979">
    <property type="entry name" value="Galactose-bd-like_sf"/>
</dbReference>
<dbReference type="EMBL" id="VSSQ01000363">
    <property type="protein sequence ID" value="MPL92578.1"/>
    <property type="molecule type" value="Genomic_DNA"/>
</dbReference>
<feature type="domain" description="DUF5123" evidence="2">
    <location>
        <begin position="217"/>
        <end position="329"/>
    </location>
</feature>
<dbReference type="SUPFAM" id="SSF49785">
    <property type="entry name" value="Galactose-binding domain-like"/>
    <property type="match status" value="1"/>
</dbReference>
<evidence type="ECO:0000259" key="1">
    <source>
        <dbReference type="Pfam" id="PF03425"/>
    </source>
</evidence>
<dbReference type="SMART" id="SM00710">
    <property type="entry name" value="PbH1"/>
    <property type="match status" value="5"/>
</dbReference>
<dbReference type="Pfam" id="PF17161">
    <property type="entry name" value="DUF5123"/>
    <property type="match status" value="1"/>
</dbReference>
<dbReference type="SUPFAM" id="SSF51126">
    <property type="entry name" value="Pectin lyase-like"/>
    <property type="match status" value="1"/>
</dbReference>
<sequence length="790" mass="86208">MLKFKSMKRTLTTLTAVCIAVFTIQAATIQVSPGTNTIYDAINAASPGDILIIADGTYNEPNTTVISKALTIKAAEGANPFVNHKRYDINVSDSDDVTIQGLTFDNTAQTGTEQVRVNSGTNNNLKFIDCTFQNGTSYGIRLYNTAVQVDTFLVSGCVFKNLQHMAVYSVNGGASPGRFKNAIIENTTFINIVHPSDLTHAIYLRDHDGVEGNDPKVLIDHCTFYNTAPGSYVVYLNKIAGATIRNCIVSNDADKKSNYAFYVYGGTTLSNSIWYNCNSGVRSGGAVATNLSNVDPLFINPALNDFNLDVNSPAVGAATDSKNIGDTRWTVAAAELSINITAPATDQETSDIYRISFVPLDPGGDATISLLYSTDNENWTLIIDNLASTVMYYDWNVRNFNAGNYYVKAVINDGSETVTDVATGRVVVVPDVIPPRAPADLTGNFAEGKVFLSWTNPTSAVPVATSVNDFESGISAFIETKDGAEGSFQLTTGQTGNGMQVNFDIQTAWKQYGVKTNFTTPVDYVSTIEFWYKGDGSSNKIRIIIEQENGDWWYNESIVLNSTEWQKATLNTASFGSFSWHTNQESAFNNMHVTALNFIVASGTITTGNFTLDEISFSGSIPPSADFAGTKIVRRTDRYPADYTDGTVVYNGTAENFTDESIEPNTDYYYAAFSYDDLENYSAFTSNAACFYDSLVSSTFEINNIVQAFSIHPNIIHNSANIGFNLTQNQHISIEVFNTTGMKVTDLINQNFSAGSHIIQFNVNSLNNGLYLIRLTAGKDVNVKKILINK</sequence>
<comment type="caution">
    <text evidence="4">The sequence shown here is derived from an EMBL/GenBank/DDBJ whole genome shotgun (WGS) entry which is preliminary data.</text>
</comment>
<dbReference type="InterPro" id="IPR033427">
    <property type="entry name" value="DUF5123"/>
</dbReference>
<protein>
    <recommendedName>
        <fullName evidence="5">Secretion system C-terminal sorting domain-containing protein</fullName>
    </recommendedName>
</protein>